<proteinExistence type="inferred from homology"/>
<dbReference type="InterPro" id="IPR010917">
    <property type="entry name" value="TonB_rcpt_CS"/>
</dbReference>
<dbReference type="GO" id="GO:0038023">
    <property type="term" value="F:signaling receptor activity"/>
    <property type="evidence" value="ECO:0007669"/>
    <property type="project" value="InterPro"/>
</dbReference>
<dbReference type="EMBL" id="SMOD01000012">
    <property type="protein sequence ID" value="TDG06966.1"/>
    <property type="molecule type" value="Genomic_DNA"/>
</dbReference>
<accession>A0A4R5LEB4</accession>
<feature type="signal peptide" evidence="17">
    <location>
        <begin position="1"/>
        <end position="39"/>
    </location>
</feature>
<evidence type="ECO:0000256" key="4">
    <source>
        <dbReference type="ARBA" id="ARBA00022452"/>
    </source>
</evidence>
<dbReference type="Pfam" id="PF00593">
    <property type="entry name" value="TonB_dep_Rec_b-barrel"/>
    <property type="match status" value="1"/>
</dbReference>
<feature type="short sequence motif" description="TonB C-terminal box" evidence="15">
    <location>
        <begin position="731"/>
        <end position="748"/>
    </location>
</feature>
<dbReference type="Pfam" id="PF07715">
    <property type="entry name" value="Plug"/>
    <property type="match status" value="1"/>
</dbReference>
<dbReference type="SUPFAM" id="SSF56935">
    <property type="entry name" value="Porins"/>
    <property type="match status" value="1"/>
</dbReference>
<keyword evidence="9" id="KW-0406">Ion transport</keyword>
<dbReference type="PROSITE" id="PS01156">
    <property type="entry name" value="TONB_DEPENDENT_REC_2"/>
    <property type="match status" value="1"/>
</dbReference>
<keyword evidence="8" id="KW-0408">Iron</keyword>
<evidence type="ECO:0000259" key="18">
    <source>
        <dbReference type="Pfam" id="PF00593"/>
    </source>
</evidence>
<keyword evidence="4 14" id="KW-1134">Transmembrane beta strand</keyword>
<dbReference type="NCBIfam" id="TIGR01783">
    <property type="entry name" value="TonB-siderophor"/>
    <property type="match status" value="1"/>
</dbReference>
<evidence type="ECO:0000256" key="3">
    <source>
        <dbReference type="ARBA" id="ARBA00022448"/>
    </source>
</evidence>
<evidence type="ECO:0000256" key="2">
    <source>
        <dbReference type="ARBA" id="ARBA00009810"/>
    </source>
</evidence>
<keyword evidence="6 14" id="KW-0812">Transmembrane</keyword>
<organism evidence="20 21">
    <name type="scientific">Paraburkholderia guartelaensis</name>
    <dbReference type="NCBI Taxonomy" id="2546446"/>
    <lineage>
        <taxon>Bacteria</taxon>
        <taxon>Pseudomonadati</taxon>
        <taxon>Pseudomonadota</taxon>
        <taxon>Betaproteobacteria</taxon>
        <taxon>Burkholderiales</taxon>
        <taxon>Burkholderiaceae</taxon>
        <taxon>Paraburkholderia</taxon>
    </lineage>
</organism>
<reference evidence="20 21" key="1">
    <citation type="submission" date="2019-03" db="EMBL/GenBank/DDBJ databases">
        <title>Paraburkholderia sp. isolated from native Mimosa gymnas in Guartela State Park, Brazil.</title>
        <authorList>
            <person name="Paulitsch F."/>
            <person name="Hungria M."/>
            <person name="Delamuta J.R.M."/>
            <person name="Ribeiro R.A."/>
            <person name="Dall'Agnol R."/>
            <person name="Silva J.S.B."/>
        </authorList>
    </citation>
    <scope>NUCLEOTIDE SEQUENCE [LARGE SCALE GENOMIC DNA]</scope>
    <source>
        <strain evidence="20 21">CNPSo 3008</strain>
    </source>
</reference>
<keyword evidence="13 14" id="KW-0998">Cell outer membrane</keyword>
<dbReference type="PANTHER" id="PTHR32552:SF82">
    <property type="entry name" value="FCUA PROTEIN"/>
    <property type="match status" value="1"/>
</dbReference>
<dbReference type="InterPro" id="IPR010105">
    <property type="entry name" value="TonB_sidphr_rcpt"/>
</dbReference>
<feature type="domain" description="TonB-dependent receptor-like beta-barrel" evidence="18">
    <location>
        <begin position="298"/>
        <end position="719"/>
    </location>
</feature>
<evidence type="ECO:0000256" key="10">
    <source>
        <dbReference type="ARBA" id="ARBA00023077"/>
    </source>
</evidence>
<evidence type="ECO:0000256" key="6">
    <source>
        <dbReference type="ARBA" id="ARBA00022692"/>
    </source>
</evidence>
<dbReference type="Gene3D" id="2.40.170.20">
    <property type="entry name" value="TonB-dependent receptor, beta-barrel domain"/>
    <property type="match status" value="1"/>
</dbReference>
<dbReference type="InterPro" id="IPR000531">
    <property type="entry name" value="Beta-barrel_TonB"/>
</dbReference>
<dbReference type="GO" id="GO:0009279">
    <property type="term" value="C:cell outer membrane"/>
    <property type="evidence" value="ECO:0007669"/>
    <property type="project" value="UniProtKB-SubCell"/>
</dbReference>
<dbReference type="AlphaFoldDB" id="A0A4R5LEB4"/>
<evidence type="ECO:0000256" key="9">
    <source>
        <dbReference type="ARBA" id="ARBA00023065"/>
    </source>
</evidence>
<evidence type="ECO:0000256" key="11">
    <source>
        <dbReference type="ARBA" id="ARBA00023136"/>
    </source>
</evidence>
<evidence type="ECO:0000256" key="17">
    <source>
        <dbReference type="SAM" id="SignalP"/>
    </source>
</evidence>
<dbReference type="OrthoDB" id="8732650at2"/>
<dbReference type="Proteomes" id="UP000295606">
    <property type="component" value="Unassembled WGS sequence"/>
</dbReference>
<dbReference type="InterPro" id="IPR012910">
    <property type="entry name" value="Plug_dom"/>
</dbReference>
<dbReference type="GO" id="GO:0015891">
    <property type="term" value="P:siderophore transport"/>
    <property type="evidence" value="ECO:0007669"/>
    <property type="project" value="InterPro"/>
</dbReference>
<dbReference type="InterPro" id="IPR039426">
    <property type="entry name" value="TonB-dep_rcpt-like"/>
</dbReference>
<dbReference type="GO" id="GO:0015344">
    <property type="term" value="F:siderophore uptake transmembrane transporter activity"/>
    <property type="evidence" value="ECO:0007669"/>
    <property type="project" value="TreeGrafter"/>
</dbReference>
<dbReference type="CDD" id="cd01347">
    <property type="entry name" value="ligand_gated_channel"/>
    <property type="match status" value="1"/>
</dbReference>
<keyword evidence="7 17" id="KW-0732">Signal</keyword>
<sequence length="748" mass="80487">MLERENTPRQMRRTAVSWTVERLLMGLMATAIAPSIACAQSAAADQSGAPATAADASPPAVTKTDAQEQAGVLPAVSVKATAMPGELPAAYAGGQVARGGGIGVLGTANVMDQPFSTTNYTEQMMQDTQARTLADVVVNNASVRAEQSSGGFGDVFQIRGFDVQATDVALNGLYGMVSASRMPVNLMERVEVLQGPGSLMYGMGPSGSIGGAINIVTKRADDDPLTRLTALYQSRGQFGVQADVGRRFGSDGQWGIRVNGQYKDGQTGIAHGNQSQGNGAVALDYRGEKLRWSLDAYNISENTDEFRPQIGLGTATAVPAAPSSWTNFYPGSKLRLRDSAVTTRLEYDVNRYLTVYGAAGEHYGTSQQNFPWASGMTAAGDFNVMNGYYDAYNRTRTVDAGVRLHFDTFGVKHTLVAGATSLNEEQGYFYALSDSSVASNLYNPTPLPAMTTPRGDAQRSNHTRLDSQQLIDTMSFWNDRLLLTGGFRRQVIGVDDYDPTTGDRTDSYVKQAITPLAGIVFKPWSNISVYGNFTSGLTNGSTAPVGTANAGQAFAPYKSNQYEAGVKADWGRVMTTVSVFQLSQPNGVTNPVTNVYGYDGTTRVRGLELAAYGEAFRHLRLMASATFYDAKLRNTAGGATDGNEPVGVPNFAFNLGADYDLPWVQGLSVNARVIHTGAQYYDAANTLRLPSWTRYDIGARYSTRIAQKSVVFRANVENLFGSRYWIQQGTYLTTSAPRTVLLSAQVDF</sequence>
<keyword evidence="12 20" id="KW-0675">Receptor</keyword>
<dbReference type="InterPro" id="IPR037066">
    <property type="entry name" value="Plug_dom_sf"/>
</dbReference>
<keyword evidence="5" id="KW-0410">Iron transport</keyword>
<evidence type="ECO:0000256" key="1">
    <source>
        <dbReference type="ARBA" id="ARBA00004571"/>
    </source>
</evidence>
<evidence type="ECO:0000256" key="5">
    <source>
        <dbReference type="ARBA" id="ARBA00022496"/>
    </source>
</evidence>
<dbReference type="PROSITE" id="PS52016">
    <property type="entry name" value="TONB_DEPENDENT_REC_3"/>
    <property type="match status" value="1"/>
</dbReference>
<evidence type="ECO:0000256" key="14">
    <source>
        <dbReference type="PROSITE-ProRule" id="PRU01360"/>
    </source>
</evidence>
<evidence type="ECO:0000256" key="12">
    <source>
        <dbReference type="ARBA" id="ARBA00023170"/>
    </source>
</evidence>
<keyword evidence="11 14" id="KW-0472">Membrane</keyword>
<keyword evidence="10 16" id="KW-0798">TonB box</keyword>
<evidence type="ECO:0000313" key="20">
    <source>
        <dbReference type="EMBL" id="TDG06966.1"/>
    </source>
</evidence>
<gene>
    <name evidence="20" type="ORF">E1N52_17095</name>
</gene>
<evidence type="ECO:0000256" key="7">
    <source>
        <dbReference type="ARBA" id="ARBA00022729"/>
    </source>
</evidence>
<evidence type="ECO:0000259" key="19">
    <source>
        <dbReference type="Pfam" id="PF07715"/>
    </source>
</evidence>
<comment type="subcellular location">
    <subcellularLocation>
        <location evidence="1 14">Cell outer membrane</location>
        <topology evidence="1 14">Multi-pass membrane protein</topology>
    </subcellularLocation>
</comment>
<comment type="caution">
    <text evidence="20">The sequence shown here is derived from an EMBL/GenBank/DDBJ whole genome shotgun (WGS) entry which is preliminary data.</text>
</comment>
<dbReference type="PANTHER" id="PTHR32552">
    <property type="entry name" value="FERRICHROME IRON RECEPTOR-RELATED"/>
    <property type="match status" value="1"/>
</dbReference>
<keyword evidence="3 14" id="KW-0813">Transport</keyword>
<evidence type="ECO:0000256" key="13">
    <source>
        <dbReference type="ARBA" id="ARBA00023237"/>
    </source>
</evidence>
<comment type="similarity">
    <text evidence="2 14 16">Belongs to the TonB-dependent receptor family.</text>
</comment>
<dbReference type="Gene3D" id="2.170.130.10">
    <property type="entry name" value="TonB-dependent receptor, plug domain"/>
    <property type="match status" value="1"/>
</dbReference>
<dbReference type="InterPro" id="IPR036942">
    <property type="entry name" value="Beta-barrel_TonB_sf"/>
</dbReference>
<evidence type="ECO:0000256" key="16">
    <source>
        <dbReference type="RuleBase" id="RU003357"/>
    </source>
</evidence>
<evidence type="ECO:0000256" key="8">
    <source>
        <dbReference type="ARBA" id="ARBA00023004"/>
    </source>
</evidence>
<feature type="domain" description="TonB-dependent receptor plug" evidence="19">
    <location>
        <begin position="110"/>
        <end position="207"/>
    </location>
</feature>
<name>A0A4R5LEB4_9BURK</name>
<protein>
    <submittedName>
        <fullName evidence="20">TonB-dependent siderophore receptor</fullName>
    </submittedName>
</protein>
<evidence type="ECO:0000256" key="15">
    <source>
        <dbReference type="PROSITE-ProRule" id="PRU10144"/>
    </source>
</evidence>
<evidence type="ECO:0000313" key="21">
    <source>
        <dbReference type="Proteomes" id="UP000295606"/>
    </source>
</evidence>
<feature type="chain" id="PRO_5020299917" evidence="17">
    <location>
        <begin position="40"/>
        <end position="748"/>
    </location>
</feature>